<dbReference type="Proteomes" id="UP000002318">
    <property type="component" value="Chromosome"/>
</dbReference>
<comment type="catalytic activity">
    <reaction evidence="11">
        <text>L-threonine + hydrogencarbonate + ATP = L-threonylcarbamoyladenylate + diphosphate + H2O</text>
        <dbReference type="Rhea" id="RHEA:36407"/>
        <dbReference type="ChEBI" id="CHEBI:15377"/>
        <dbReference type="ChEBI" id="CHEBI:17544"/>
        <dbReference type="ChEBI" id="CHEBI:30616"/>
        <dbReference type="ChEBI" id="CHEBI:33019"/>
        <dbReference type="ChEBI" id="CHEBI:57926"/>
        <dbReference type="ChEBI" id="CHEBI:73682"/>
        <dbReference type="EC" id="2.7.7.87"/>
    </reaction>
</comment>
<keyword evidence="7" id="KW-0548">Nucleotidyltransferase</keyword>
<dbReference type="PANTHER" id="PTHR17490:SF16">
    <property type="entry name" value="THREONYLCARBAMOYL-AMP SYNTHASE"/>
    <property type="match status" value="1"/>
</dbReference>
<keyword evidence="9" id="KW-0067">ATP-binding</keyword>
<evidence type="ECO:0000256" key="5">
    <source>
        <dbReference type="ARBA" id="ARBA00022679"/>
    </source>
</evidence>
<accession>E1R1C3</accession>
<evidence type="ECO:0000313" key="14">
    <source>
        <dbReference type="Proteomes" id="UP000002318"/>
    </source>
</evidence>
<dbReference type="GO" id="GO:0003725">
    <property type="term" value="F:double-stranded RNA binding"/>
    <property type="evidence" value="ECO:0007669"/>
    <property type="project" value="InterPro"/>
</dbReference>
<dbReference type="eggNOG" id="COG0009">
    <property type="taxonomic scope" value="Bacteria"/>
</dbReference>
<evidence type="ECO:0000313" key="13">
    <source>
        <dbReference type="EMBL" id="ADK81064.1"/>
    </source>
</evidence>
<gene>
    <name evidence="13" type="ordered locus">Spirs_1938</name>
</gene>
<reference evidence="13 14" key="1">
    <citation type="journal article" date="2010" name="Stand. Genomic Sci.">
        <title>Complete genome sequence of Spirochaeta smaragdinae type strain (SEBR 4228).</title>
        <authorList>
            <person name="Mavromatis K."/>
            <person name="Yasawong M."/>
            <person name="Chertkov O."/>
            <person name="Lapidus A."/>
            <person name="Lucas S."/>
            <person name="Nolan M."/>
            <person name="Del Rio T.G."/>
            <person name="Tice H."/>
            <person name="Cheng J.F."/>
            <person name="Pitluck S."/>
            <person name="Liolios K."/>
            <person name="Ivanova N."/>
            <person name="Tapia R."/>
            <person name="Han C."/>
            <person name="Bruce D."/>
            <person name="Goodwin L."/>
            <person name="Pati A."/>
            <person name="Chen A."/>
            <person name="Palaniappan K."/>
            <person name="Land M."/>
            <person name="Hauser L."/>
            <person name="Chang Y.J."/>
            <person name="Jeffries C.D."/>
            <person name="Detter J.C."/>
            <person name="Rohde M."/>
            <person name="Brambilla E."/>
            <person name="Spring S."/>
            <person name="Goker M."/>
            <person name="Sikorski J."/>
            <person name="Woyke T."/>
            <person name="Bristow J."/>
            <person name="Eisen J.A."/>
            <person name="Markowitz V."/>
            <person name="Hugenholtz P."/>
            <person name="Klenk H.P."/>
            <person name="Kyrpides N.C."/>
        </authorList>
    </citation>
    <scope>NUCLEOTIDE SEQUENCE [LARGE SCALE GENOMIC DNA]</scope>
    <source>
        <strain evidence="14">DSM 11293 / JCM 15392 / SEBR 4228</strain>
    </source>
</reference>
<dbReference type="GO" id="GO:0005737">
    <property type="term" value="C:cytoplasm"/>
    <property type="evidence" value="ECO:0007669"/>
    <property type="project" value="UniProtKB-SubCell"/>
</dbReference>
<evidence type="ECO:0000259" key="12">
    <source>
        <dbReference type="PROSITE" id="PS51163"/>
    </source>
</evidence>
<dbReference type="Gene3D" id="3.90.870.10">
    <property type="entry name" value="DHBP synthase"/>
    <property type="match status" value="1"/>
</dbReference>
<dbReference type="InterPro" id="IPR050156">
    <property type="entry name" value="TC-AMP_synthase_SUA5"/>
</dbReference>
<evidence type="ECO:0000256" key="2">
    <source>
        <dbReference type="ARBA" id="ARBA00007663"/>
    </source>
</evidence>
<proteinExistence type="inferred from homology"/>
<dbReference type="HOGENOM" id="CLU_031397_3_2_12"/>
<keyword evidence="8" id="KW-0547">Nucleotide-binding</keyword>
<dbReference type="SUPFAM" id="SSF55821">
    <property type="entry name" value="YrdC/RibB"/>
    <property type="match status" value="1"/>
</dbReference>
<dbReference type="PANTHER" id="PTHR17490">
    <property type="entry name" value="SUA5"/>
    <property type="match status" value="1"/>
</dbReference>
<comment type="similarity">
    <text evidence="2">Belongs to the SUA5 family.</text>
</comment>
<evidence type="ECO:0000256" key="1">
    <source>
        <dbReference type="ARBA" id="ARBA00004496"/>
    </source>
</evidence>
<keyword evidence="5" id="KW-0808">Transferase</keyword>
<sequence length="191" mass="21002">MTRRISKDDPNLLDVLTEVLFRGEPVIMPCDTMYGIVGIVPASEKKIRALKDRLETNPFLQLINFSLLPRVVRGKVPARLMRYWPGALTLILDAVEGGTVGVRIPDDELLQRCIERVGMPLYSTSVNKSGQPNINAIEEIVALFGSRVELIVDAGIMGQGQASTIINARSEPYVLLRQGAVCVDGIKNQTT</sequence>
<keyword evidence="4" id="KW-0963">Cytoplasm</keyword>
<dbReference type="EMBL" id="CP002116">
    <property type="protein sequence ID" value="ADK81064.1"/>
    <property type="molecule type" value="Genomic_DNA"/>
</dbReference>
<evidence type="ECO:0000256" key="7">
    <source>
        <dbReference type="ARBA" id="ARBA00022695"/>
    </source>
</evidence>
<dbReference type="OrthoDB" id="9814580at2"/>
<dbReference type="GO" id="GO:0005524">
    <property type="term" value="F:ATP binding"/>
    <property type="evidence" value="ECO:0007669"/>
    <property type="project" value="UniProtKB-KW"/>
</dbReference>
<dbReference type="InterPro" id="IPR006070">
    <property type="entry name" value="Sua5-like_dom"/>
</dbReference>
<comment type="subcellular location">
    <subcellularLocation>
        <location evidence="1">Cytoplasm</location>
    </subcellularLocation>
</comment>
<evidence type="ECO:0000256" key="9">
    <source>
        <dbReference type="ARBA" id="ARBA00022840"/>
    </source>
</evidence>
<dbReference type="GO" id="GO:0000049">
    <property type="term" value="F:tRNA binding"/>
    <property type="evidence" value="ECO:0007669"/>
    <property type="project" value="TreeGrafter"/>
</dbReference>
<dbReference type="STRING" id="573413.Spirs_1938"/>
<feature type="domain" description="YrdC-like" evidence="12">
    <location>
        <begin position="10"/>
        <end position="181"/>
    </location>
</feature>
<dbReference type="InterPro" id="IPR017945">
    <property type="entry name" value="DHBP_synth_RibB-like_a/b_dom"/>
</dbReference>
<dbReference type="RefSeq" id="WP_013254528.1">
    <property type="nucleotide sequence ID" value="NC_014364.1"/>
</dbReference>
<keyword evidence="6" id="KW-0819">tRNA processing</keyword>
<protein>
    <recommendedName>
        <fullName evidence="10">L-threonylcarbamoyladenylate synthase</fullName>
        <ecNumber evidence="3">2.7.7.87</ecNumber>
    </recommendedName>
    <alternativeName>
        <fullName evidence="10">L-threonylcarbamoyladenylate synthase</fullName>
    </alternativeName>
</protein>
<evidence type="ECO:0000256" key="3">
    <source>
        <dbReference type="ARBA" id="ARBA00012584"/>
    </source>
</evidence>
<evidence type="ECO:0000256" key="10">
    <source>
        <dbReference type="ARBA" id="ARBA00029774"/>
    </source>
</evidence>
<dbReference type="GO" id="GO:0061710">
    <property type="term" value="F:L-threonylcarbamoyladenylate synthase"/>
    <property type="evidence" value="ECO:0007669"/>
    <property type="project" value="UniProtKB-EC"/>
</dbReference>
<dbReference type="GO" id="GO:0006450">
    <property type="term" value="P:regulation of translational fidelity"/>
    <property type="evidence" value="ECO:0007669"/>
    <property type="project" value="TreeGrafter"/>
</dbReference>
<dbReference type="KEGG" id="ssm:Spirs_1938"/>
<name>E1R1C3_SEDSS</name>
<evidence type="ECO:0000256" key="6">
    <source>
        <dbReference type="ARBA" id="ARBA00022694"/>
    </source>
</evidence>
<keyword evidence="14" id="KW-1185">Reference proteome</keyword>
<dbReference type="PROSITE" id="PS51163">
    <property type="entry name" value="YRDC"/>
    <property type="match status" value="1"/>
</dbReference>
<dbReference type="AlphaFoldDB" id="E1R1C3"/>
<dbReference type="EC" id="2.7.7.87" evidence="3"/>
<evidence type="ECO:0000256" key="11">
    <source>
        <dbReference type="ARBA" id="ARBA00048366"/>
    </source>
</evidence>
<evidence type="ECO:0000256" key="8">
    <source>
        <dbReference type="ARBA" id="ARBA00022741"/>
    </source>
</evidence>
<evidence type="ECO:0000256" key="4">
    <source>
        <dbReference type="ARBA" id="ARBA00022490"/>
    </source>
</evidence>
<dbReference type="Pfam" id="PF01300">
    <property type="entry name" value="Sua5_yciO_yrdC"/>
    <property type="match status" value="1"/>
</dbReference>
<dbReference type="GO" id="GO:0008033">
    <property type="term" value="P:tRNA processing"/>
    <property type="evidence" value="ECO:0007669"/>
    <property type="project" value="UniProtKB-KW"/>
</dbReference>
<organism evidence="13 14">
    <name type="scientific">Sediminispirochaeta smaragdinae (strain DSM 11293 / JCM 15392 / SEBR 4228)</name>
    <name type="common">Spirochaeta smaragdinae</name>
    <dbReference type="NCBI Taxonomy" id="573413"/>
    <lineage>
        <taxon>Bacteria</taxon>
        <taxon>Pseudomonadati</taxon>
        <taxon>Spirochaetota</taxon>
        <taxon>Spirochaetia</taxon>
        <taxon>Spirochaetales</taxon>
        <taxon>Spirochaetaceae</taxon>
        <taxon>Sediminispirochaeta</taxon>
    </lineage>
</organism>